<evidence type="ECO:0000256" key="1">
    <source>
        <dbReference type="ARBA" id="ARBA00005854"/>
    </source>
</evidence>
<dbReference type="InterPro" id="IPR006140">
    <property type="entry name" value="D-isomer_DH_NAD-bd"/>
</dbReference>
<dbReference type="InterPro" id="IPR029753">
    <property type="entry name" value="D-isomer_DH_CS"/>
</dbReference>
<dbReference type="InterPro" id="IPR058205">
    <property type="entry name" value="D-LDH-like"/>
</dbReference>
<dbReference type="Pfam" id="PF02826">
    <property type="entry name" value="2-Hacid_dh_C"/>
    <property type="match status" value="1"/>
</dbReference>
<reference evidence="5" key="1">
    <citation type="journal article" date="2014" name="Front. Microbiol.">
        <title>High frequency of phylogenetically diverse reductive dehalogenase-homologous genes in deep subseafloor sedimentary metagenomes.</title>
        <authorList>
            <person name="Kawai M."/>
            <person name="Futagami T."/>
            <person name="Toyoda A."/>
            <person name="Takaki Y."/>
            <person name="Nishi S."/>
            <person name="Hori S."/>
            <person name="Arai W."/>
            <person name="Tsubouchi T."/>
            <person name="Morono Y."/>
            <person name="Uchiyama I."/>
            <person name="Ito T."/>
            <person name="Fujiyama A."/>
            <person name="Inagaki F."/>
            <person name="Takami H."/>
        </authorList>
    </citation>
    <scope>NUCLEOTIDE SEQUENCE</scope>
    <source>
        <strain evidence="5">Expedition CK06-06</strain>
    </source>
</reference>
<dbReference type="AlphaFoldDB" id="X1HE73"/>
<dbReference type="SUPFAM" id="SSF51735">
    <property type="entry name" value="NAD(P)-binding Rossmann-fold domains"/>
    <property type="match status" value="1"/>
</dbReference>
<dbReference type="InterPro" id="IPR036291">
    <property type="entry name" value="NAD(P)-bd_dom_sf"/>
</dbReference>
<protein>
    <recommendedName>
        <fullName evidence="4">D-isomer specific 2-hydroxyacid dehydrogenase NAD-binding domain-containing protein</fullName>
    </recommendedName>
</protein>
<dbReference type="EMBL" id="BARU01030894">
    <property type="protein sequence ID" value="GAH68471.1"/>
    <property type="molecule type" value="Genomic_DNA"/>
</dbReference>
<dbReference type="Gene3D" id="3.40.50.720">
    <property type="entry name" value="NAD(P)-binding Rossmann-like Domain"/>
    <property type="match status" value="2"/>
</dbReference>
<comment type="caution">
    <text evidence="5">The sequence shown here is derived from an EMBL/GenBank/DDBJ whole genome shotgun (WGS) entry which is preliminary data.</text>
</comment>
<keyword evidence="3" id="KW-0520">NAD</keyword>
<gene>
    <name evidence="5" type="ORF">S03H2_48939</name>
</gene>
<dbReference type="GO" id="GO:0051287">
    <property type="term" value="F:NAD binding"/>
    <property type="evidence" value="ECO:0007669"/>
    <property type="project" value="InterPro"/>
</dbReference>
<organism evidence="5">
    <name type="scientific">marine sediment metagenome</name>
    <dbReference type="NCBI Taxonomy" id="412755"/>
    <lineage>
        <taxon>unclassified sequences</taxon>
        <taxon>metagenomes</taxon>
        <taxon>ecological metagenomes</taxon>
    </lineage>
</organism>
<dbReference type="GO" id="GO:0008720">
    <property type="term" value="F:D-lactate dehydrogenase (NAD+) activity"/>
    <property type="evidence" value="ECO:0007669"/>
    <property type="project" value="TreeGrafter"/>
</dbReference>
<dbReference type="PROSITE" id="PS00671">
    <property type="entry name" value="D_2_HYDROXYACID_DH_3"/>
    <property type="match status" value="1"/>
</dbReference>
<accession>X1HE73</accession>
<keyword evidence="2" id="KW-0560">Oxidoreductase</keyword>
<feature type="non-terminal residue" evidence="5">
    <location>
        <position position="1"/>
    </location>
</feature>
<evidence type="ECO:0000256" key="3">
    <source>
        <dbReference type="ARBA" id="ARBA00023027"/>
    </source>
</evidence>
<evidence type="ECO:0000256" key="2">
    <source>
        <dbReference type="ARBA" id="ARBA00023002"/>
    </source>
</evidence>
<dbReference type="PANTHER" id="PTHR43026">
    <property type="entry name" value="2-HYDROXYACID DEHYDROGENASE HOMOLOG 1-RELATED"/>
    <property type="match status" value="1"/>
</dbReference>
<dbReference type="PANTHER" id="PTHR43026:SF1">
    <property type="entry name" value="2-HYDROXYACID DEHYDROGENASE HOMOLOG 1-RELATED"/>
    <property type="match status" value="1"/>
</dbReference>
<evidence type="ECO:0000313" key="5">
    <source>
        <dbReference type="EMBL" id="GAH68471.1"/>
    </source>
</evidence>
<evidence type="ECO:0000259" key="4">
    <source>
        <dbReference type="Pfam" id="PF02826"/>
    </source>
</evidence>
<proteinExistence type="inferred from homology"/>
<comment type="similarity">
    <text evidence="1">Belongs to the D-isomer specific 2-hydroxyacid dehydrogenase family.</text>
</comment>
<name>X1HE73_9ZZZZ</name>
<sequence length="131" mass="14112">CPYTDETHHLINAERLALMKPGAILINTARGALVDTESLVEALRSGRLGGAGLDVLEEEAAIREEGQMLSSRYDAETLQSVVRNTILVRMDNVIITPHIAFNSEEALDKILDTTVGNVAAFAAGRPQNVVS</sequence>
<feature type="domain" description="D-isomer specific 2-hydroxyacid dehydrogenase NAD-binding" evidence="4">
    <location>
        <begin position="1"/>
        <end position="100"/>
    </location>
</feature>